<evidence type="ECO:0000313" key="2">
    <source>
        <dbReference type="Proteomes" id="UP000283095"/>
    </source>
</evidence>
<protein>
    <submittedName>
        <fullName evidence="1">Uncharacterized protein</fullName>
    </submittedName>
</protein>
<dbReference type="AlphaFoldDB" id="A0A3T0KNP7"/>
<dbReference type="EMBL" id="CP026095">
    <property type="protein sequence ID" value="AZV41977.1"/>
    <property type="molecule type" value="Genomic_DNA"/>
</dbReference>
<name>A0A3T0KNP7_9BACI</name>
<proteinExistence type="predicted"/>
<reference evidence="1 2" key="1">
    <citation type="submission" date="2018-01" db="EMBL/GenBank/DDBJ databases">
        <title>Bacillus asahii Genome sequencing and assembly.</title>
        <authorList>
            <person name="Jiang H."/>
            <person name="Feng Y."/>
            <person name="Zhao F."/>
            <person name="Lin X."/>
        </authorList>
    </citation>
    <scope>NUCLEOTIDE SEQUENCE [LARGE SCALE GENOMIC DNA]</scope>
    <source>
        <strain evidence="1 2">OM18</strain>
    </source>
</reference>
<accession>A0A3T0KNP7</accession>
<sequence>MGDCPESHFGDFWDSLIFYRRANGGVFANVIRNIAKLSHFCE</sequence>
<dbReference type="KEGG" id="pasa:BAOM_1367"/>
<gene>
    <name evidence="1" type="ORF">BAOM_1367</name>
</gene>
<organism evidence="1 2">
    <name type="scientific">Peribacillus asahii</name>
    <dbReference type="NCBI Taxonomy" id="228899"/>
    <lineage>
        <taxon>Bacteria</taxon>
        <taxon>Bacillati</taxon>
        <taxon>Bacillota</taxon>
        <taxon>Bacilli</taxon>
        <taxon>Bacillales</taxon>
        <taxon>Bacillaceae</taxon>
        <taxon>Peribacillus</taxon>
    </lineage>
</organism>
<dbReference type="Proteomes" id="UP000283095">
    <property type="component" value="Chromosome"/>
</dbReference>
<evidence type="ECO:0000313" key="1">
    <source>
        <dbReference type="EMBL" id="AZV41977.1"/>
    </source>
</evidence>